<evidence type="ECO:0000313" key="1">
    <source>
        <dbReference type="EMBL" id="KAF4303957.1"/>
    </source>
</evidence>
<reference evidence="1" key="1">
    <citation type="submission" date="2020-04" db="EMBL/GenBank/DDBJ databases">
        <title>Genome Assembly and Annotation of Botryosphaeria dothidea sdau 11-99, a Latent Pathogen of Apple Fruit Ring Rot in China.</title>
        <authorList>
            <person name="Yu C."/>
            <person name="Diao Y."/>
            <person name="Lu Q."/>
            <person name="Zhao J."/>
            <person name="Cui S."/>
            <person name="Peng C."/>
            <person name="He B."/>
            <person name="Liu H."/>
        </authorList>
    </citation>
    <scope>NUCLEOTIDE SEQUENCE [LARGE SCALE GENOMIC DNA]</scope>
    <source>
        <strain evidence="1">Sdau11-99</strain>
    </source>
</reference>
<accession>A0A8H4N5U2</accession>
<sequence length="380" mass="44070">MISRLHYFLWFQNQGAGLGTYCFNCRAGSCKRHDRASAESPKTEATNNLTLDAINIVAKLPAELKLMVAERLDARTLLVLRQVDFPSGSPWHVSHVGEQLIHTLYHWFAMENTVFPQVAPRNTTAMPGGHFYGNGKISHSQHLLFLEVVHNVTTSVMDFLAEFLNLDRAHVLSLRPAFTHLWRIVLVPVTAMHDWWVLEQEIFTYFHSLSQSVRKDVLDLLQTVGDAYASKYPIRPPPLERMGKDCDKVLRRCYAVFALNWLRFGMANLWKQINMADVSLDARRAFDRGEHFQEGWTRDREDQHADGIHWIEFECWSYTIVLTRGKAELLKPLNMETDIYRLLVLASRRADEDGPLNWRRRDQSGLVSWMIFYEEPLDVE</sequence>
<proteinExistence type="predicted"/>
<comment type="caution">
    <text evidence="1">The sequence shown here is derived from an EMBL/GenBank/DDBJ whole genome shotgun (WGS) entry which is preliminary data.</text>
</comment>
<dbReference type="EMBL" id="WWBZ02000051">
    <property type="protein sequence ID" value="KAF4303957.1"/>
    <property type="molecule type" value="Genomic_DNA"/>
</dbReference>
<name>A0A8H4N5U2_9PEZI</name>
<dbReference type="AlphaFoldDB" id="A0A8H4N5U2"/>
<evidence type="ECO:0000313" key="2">
    <source>
        <dbReference type="Proteomes" id="UP000572817"/>
    </source>
</evidence>
<dbReference type="Proteomes" id="UP000572817">
    <property type="component" value="Unassembled WGS sequence"/>
</dbReference>
<gene>
    <name evidence="1" type="ORF">GTA08_BOTSDO08360</name>
</gene>
<keyword evidence="2" id="KW-1185">Reference proteome</keyword>
<protein>
    <submittedName>
        <fullName evidence="1">Uncharacterized protein</fullName>
    </submittedName>
</protein>
<organism evidence="1 2">
    <name type="scientific">Botryosphaeria dothidea</name>
    <dbReference type="NCBI Taxonomy" id="55169"/>
    <lineage>
        <taxon>Eukaryota</taxon>
        <taxon>Fungi</taxon>
        <taxon>Dikarya</taxon>
        <taxon>Ascomycota</taxon>
        <taxon>Pezizomycotina</taxon>
        <taxon>Dothideomycetes</taxon>
        <taxon>Dothideomycetes incertae sedis</taxon>
        <taxon>Botryosphaeriales</taxon>
        <taxon>Botryosphaeriaceae</taxon>
        <taxon>Botryosphaeria</taxon>
    </lineage>
</organism>